<accession>A0A0F9SC96</accession>
<comment type="caution">
    <text evidence="2">The sequence shown here is derived from an EMBL/GenBank/DDBJ whole genome shotgun (WGS) entry which is preliminary data.</text>
</comment>
<evidence type="ECO:0000313" key="2">
    <source>
        <dbReference type="EMBL" id="KKN27003.1"/>
    </source>
</evidence>
<dbReference type="AlphaFoldDB" id="A0A0F9SC96"/>
<evidence type="ECO:0000256" key="1">
    <source>
        <dbReference type="SAM" id="MobiDB-lite"/>
    </source>
</evidence>
<reference evidence="2" key="1">
    <citation type="journal article" date="2015" name="Nature">
        <title>Complex archaea that bridge the gap between prokaryotes and eukaryotes.</title>
        <authorList>
            <person name="Spang A."/>
            <person name="Saw J.H."/>
            <person name="Jorgensen S.L."/>
            <person name="Zaremba-Niedzwiedzka K."/>
            <person name="Martijn J."/>
            <person name="Lind A.E."/>
            <person name="van Eijk R."/>
            <person name="Schleper C."/>
            <person name="Guy L."/>
            <person name="Ettema T.J."/>
        </authorList>
    </citation>
    <scope>NUCLEOTIDE SEQUENCE</scope>
</reference>
<sequence length="63" mass="6444">MIKGKFLPDSPSEGYNQTGNESHSSVKSSKFCGPTKGNRDLPINRTAGVKSGVGDPHGAGGKG</sequence>
<dbReference type="EMBL" id="LAZR01002675">
    <property type="protein sequence ID" value="KKN27003.1"/>
    <property type="molecule type" value="Genomic_DNA"/>
</dbReference>
<protein>
    <submittedName>
        <fullName evidence="2">Uncharacterized protein</fullName>
    </submittedName>
</protein>
<feature type="region of interest" description="Disordered" evidence="1">
    <location>
        <begin position="1"/>
        <end position="63"/>
    </location>
</feature>
<feature type="compositionally biased region" description="Polar residues" evidence="1">
    <location>
        <begin position="13"/>
        <end position="28"/>
    </location>
</feature>
<gene>
    <name evidence="2" type="ORF">LCGC14_0868840</name>
</gene>
<name>A0A0F9SC96_9ZZZZ</name>
<organism evidence="2">
    <name type="scientific">marine sediment metagenome</name>
    <dbReference type="NCBI Taxonomy" id="412755"/>
    <lineage>
        <taxon>unclassified sequences</taxon>
        <taxon>metagenomes</taxon>
        <taxon>ecological metagenomes</taxon>
    </lineage>
</organism>
<proteinExistence type="predicted"/>